<evidence type="ECO:0000313" key="3">
    <source>
        <dbReference type="Proteomes" id="UP000193560"/>
    </source>
</evidence>
<protein>
    <submittedName>
        <fullName evidence="2">Uncharacterized protein</fullName>
    </submittedName>
</protein>
<feature type="transmembrane region" description="Helical" evidence="1">
    <location>
        <begin position="60"/>
        <end position="79"/>
    </location>
</feature>
<keyword evidence="1" id="KW-0812">Transmembrane</keyword>
<evidence type="ECO:0000256" key="1">
    <source>
        <dbReference type="SAM" id="Phobius"/>
    </source>
</evidence>
<dbReference type="Proteomes" id="UP000193560">
    <property type="component" value="Unassembled WGS sequence"/>
</dbReference>
<dbReference type="AlphaFoldDB" id="A0A1X2J0V0"/>
<accession>A0A1X2J0V0</accession>
<keyword evidence="3" id="KW-1185">Reference proteome</keyword>
<organism evidence="2 3">
    <name type="scientific">Absidia repens</name>
    <dbReference type="NCBI Taxonomy" id="90262"/>
    <lineage>
        <taxon>Eukaryota</taxon>
        <taxon>Fungi</taxon>
        <taxon>Fungi incertae sedis</taxon>
        <taxon>Mucoromycota</taxon>
        <taxon>Mucoromycotina</taxon>
        <taxon>Mucoromycetes</taxon>
        <taxon>Mucorales</taxon>
        <taxon>Cunninghamellaceae</taxon>
        <taxon>Absidia</taxon>
    </lineage>
</organism>
<comment type="caution">
    <text evidence="2">The sequence shown here is derived from an EMBL/GenBank/DDBJ whole genome shotgun (WGS) entry which is preliminary data.</text>
</comment>
<reference evidence="2 3" key="1">
    <citation type="submission" date="2016-07" db="EMBL/GenBank/DDBJ databases">
        <title>Pervasive Adenine N6-methylation of Active Genes in Fungi.</title>
        <authorList>
            <consortium name="DOE Joint Genome Institute"/>
            <person name="Mondo S.J."/>
            <person name="Dannebaum R.O."/>
            <person name="Kuo R.C."/>
            <person name="Labutti K."/>
            <person name="Haridas S."/>
            <person name="Kuo A."/>
            <person name="Salamov A."/>
            <person name="Ahrendt S.R."/>
            <person name="Lipzen A."/>
            <person name="Sullivan W."/>
            <person name="Andreopoulos W.B."/>
            <person name="Clum A."/>
            <person name="Lindquist E."/>
            <person name="Daum C."/>
            <person name="Ramamoorthy G.K."/>
            <person name="Gryganskyi A."/>
            <person name="Culley D."/>
            <person name="Magnuson J.K."/>
            <person name="James T.Y."/>
            <person name="O'Malley M.A."/>
            <person name="Stajich J.E."/>
            <person name="Spatafora J.W."/>
            <person name="Visel A."/>
            <person name="Grigoriev I.V."/>
        </authorList>
    </citation>
    <scope>NUCLEOTIDE SEQUENCE [LARGE SCALE GENOMIC DNA]</scope>
    <source>
        <strain evidence="2 3">NRRL 1336</strain>
    </source>
</reference>
<keyword evidence="1" id="KW-0472">Membrane</keyword>
<name>A0A1X2J0V0_9FUNG</name>
<evidence type="ECO:0000313" key="2">
    <source>
        <dbReference type="EMBL" id="ORZ25487.1"/>
    </source>
</evidence>
<dbReference type="EMBL" id="MCGE01000001">
    <property type="protein sequence ID" value="ORZ25487.1"/>
    <property type="molecule type" value="Genomic_DNA"/>
</dbReference>
<sequence length="82" mass="9524">MPPISSLPFEVFFFTSFSRIKKSGTLADFHIITHMATSDWFDHRVCIFFICADYDGFSQVKSLCQLLFLLQLLLFLLLLRKG</sequence>
<keyword evidence="1" id="KW-1133">Transmembrane helix</keyword>
<gene>
    <name evidence="2" type="ORF">BCR42DRAFT_400267</name>
</gene>
<proteinExistence type="predicted"/>